<dbReference type="EMBL" id="JBBCAQ010000010">
    <property type="protein sequence ID" value="KAK7602139.1"/>
    <property type="molecule type" value="Genomic_DNA"/>
</dbReference>
<comment type="caution">
    <text evidence="1">The sequence shown here is derived from an EMBL/GenBank/DDBJ whole genome shotgun (WGS) entry which is preliminary data.</text>
</comment>
<keyword evidence="2" id="KW-1185">Reference proteome</keyword>
<reference evidence="1 2" key="1">
    <citation type="submission" date="2024-03" db="EMBL/GenBank/DDBJ databases">
        <title>Adaptation during the transition from Ophiocordyceps entomopathogen to insect associate is accompanied by gene loss and intensified selection.</title>
        <authorList>
            <person name="Ward C.M."/>
            <person name="Onetto C.A."/>
            <person name="Borneman A.R."/>
        </authorList>
    </citation>
    <scope>NUCLEOTIDE SEQUENCE [LARGE SCALE GENOMIC DNA]</scope>
    <source>
        <strain evidence="1">AWRI1</strain>
        <tissue evidence="1">Single Adult Female</tissue>
    </source>
</reference>
<gene>
    <name evidence="1" type="ORF">V9T40_009580</name>
</gene>
<organism evidence="1 2">
    <name type="scientific">Parthenolecanium corni</name>
    <dbReference type="NCBI Taxonomy" id="536013"/>
    <lineage>
        <taxon>Eukaryota</taxon>
        <taxon>Metazoa</taxon>
        <taxon>Ecdysozoa</taxon>
        <taxon>Arthropoda</taxon>
        <taxon>Hexapoda</taxon>
        <taxon>Insecta</taxon>
        <taxon>Pterygota</taxon>
        <taxon>Neoptera</taxon>
        <taxon>Paraneoptera</taxon>
        <taxon>Hemiptera</taxon>
        <taxon>Sternorrhyncha</taxon>
        <taxon>Coccoidea</taxon>
        <taxon>Coccidae</taxon>
        <taxon>Parthenolecanium</taxon>
    </lineage>
</organism>
<protein>
    <submittedName>
        <fullName evidence="1">Uncharacterized protein</fullName>
    </submittedName>
</protein>
<sequence>MFRSPAPLQQHDKTLQFHKLSHYPRFALFISFCSSLLHQPCTETLVTQWPPKAHGDGDREYMKCFFRHFRCTRLAIVCIRVA</sequence>
<dbReference type="Proteomes" id="UP001367676">
    <property type="component" value="Unassembled WGS sequence"/>
</dbReference>
<accession>A0AAN9TN04</accession>
<name>A0AAN9TN04_9HEMI</name>
<evidence type="ECO:0000313" key="2">
    <source>
        <dbReference type="Proteomes" id="UP001367676"/>
    </source>
</evidence>
<dbReference type="AlphaFoldDB" id="A0AAN9TN04"/>
<evidence type="ECO:0000313" key="1">
    <source>
        <dbReference type="EMBL" id="KAK7602139.1"/>
    </source>
</evidence>
<proteinExistence type="predicted"/>